<evidence type="ECO:0000313" key="9">
    <source>
        <dbReference type="Proteomes" id="UP001159427"/>
    </source>
</evidence>
<protein>
    <recommendedName>
        <fullName evidence="7">Chromo domain-containing protein</fullName>
    </recommendedName>
</protein>
<feature type="compositionally biased region" description="Polar residues" evidence="6">
    <location>
        <begin position="119"/>
        <end position="136"/>
    </location>
</feature>
<dbReference type="PROSITE" id="PS00598">
    <property type="entry name" value="CHROMO_1"/>
    <property type="match status" value="1"/>
</dbReference>
<dbReference type="InterPro" id="IPR016197">
    <property type="entry name" value="Chromo-like_dom_sf"/>
</dbReference>
<feature type="region of interest" description="Disordered" evidence="6">
    <location>
        <begin position="614"/>
        <end position="670"/>
    </location>
</feature>
<dbReference type="InterPro" id="IPR002110">
    <property type="entry name" value="Ankyrin_rpt"/>
</dbReference>
<feature type="domain" description="Chromo" evidence="7">
    <location>
        <begin position="11"/>
        <end position="70"/>
    </location>
</feature>
<dbReference type="Proteomes" id="UP001159427">
    <property type="component" value="Unassembled WGS sequence"/>
</dbReference>
<dbReference type="PANTHER" id="PTHR24198:SF165">
    <property type="entry name" value="ANKYRIN REPEAT-CONTAINING PROTEIN-RELATED"/>
    <property type="match status" value="1"/>
</dbReference>
<feature type="compositionally biased region" description="Basic and acidic residues" evidence="6">
    <location>
        <begin position="319"/>
        <end position="346"/>
    </location>
</feature>
<evidence type="ECO:0000256" key="3">
    <source>
        <dbReference type="ARBA" id="ARBA00023043"/>
    </source>
</evidence>
<dbReference type="CDD" id="cd00024">
    <property type="entry name" value="CD_CSD"/>
    <property type="match status" value="1"/>
</dbReference>
<gene>
    <name evidence="8" type="ORF">PEVE_00000988</name>
</gene>
<evidence type="ECO:0000259" key="7">
    <source>
        <dbReference type="PROSITE" id="PS50013"/>
    </source>
</evidence>
<feature type="compositionally biased region" description="Polar residues" evidence="6">
    <location>
        <begin position="274"/>
        <end position="298"/>
    </location>
</feature>
<dbReference type="EMBL" id="CALNXI010000105">
    <property type="protein sequence ID" value="CAH3019091.1"/>
    <property type="molecule type" value="Genomic_DNA"/>
</dbReference>
<feature type="region of interest" description="Disordered" evidence="6">
    <location>
        <begin position="434"/>
        <end position="454"/>
    </location>
</feature>
<dbReference type="PROSITE" id="PS50297">
    <property type="entry name" value="ANK_REP_REGION"/>
    <property type="match status" value="3"/>
</dbReference>
<feature type="region of interest" description="Disordered" evidence="6">
    <location>
        <begin position="62"/>
        <end position="159"/>
    </location>
</feature>
<evidence type="ECO:0000256" key="6">
    <source>
        <dbReference type="SAM" id="MobiDB-lite"/>
    </source>
</evidence>
<dbReference type="InterPro" id="IPR023779">
    <property type="entry name" value="Chromodomain_CS"/>
</dbReference>
<dbReference type="Pfam" id="PF00385">
    <property type="entry name" value="Chromo"/>
    <property type="match status" value="1"/>
</dbReference>
<comment type="subcellular location">
    <subcellularLocation>
        <location evidence="1">Nucleus</location>
    </subcellularLocation>
</comment>
<name>A0ABN8LPH1_9CNID</name>
<keyword evidence="4" id="KW-0539">Nucleus</keyword>
<dbReference type="PROSITE" id="PS50013">
    <property type="entry name" value="CHROMO_2"/>
    <property type="match status" value="1"/>
</dbReference>
<dbReference type="PROSITE" id="PS50088">
    <property type="entry name" value="ANK_REPEAT"/>
    <property type="match status" value="3"/>
</dbReference>
<dbReference type="SMART" id="SM00298">
    <property type="entry name" value="CHROMO"/>
    <property type="match status" value="1"/>
</dbReference>
<dbReference type="InterPro" id="IPR000953">
    <property type="entry name" value="Chromo/chromo_shadow_dom"/>
</dbReference>
<feature type="compositionally biased region" description="Basic and acidic residues" evidence="6">
    <location>
        <begin position="443"/>
        <end position="454"/>
    </location>
</feature>
<dbReference type="SMART" id="SM00248">
    <property type="entry name" value="ANK"/>
    <property type="match status" value="4"/>
</dbReference>
<dbReference type="Pfam" id="PF13637">
    <property type="entry name" value="Ank_4"/>
    <property type="match status" value="1"/>
</dbReference>
<evidence type="ECO:0000256" key="1">
    <source>
        <dbReference type="ARBA" id="ARBA00004123"/>
    </source>
</evidence>
<feature type="compositionally biased region" description="Acidic residues" evidence="6">
    <location>
        <begin position="80"/>
        <end position="89"/>
    </location>
</feature>
<dbReference type="Pfam" id="PF12796">
    <property type="entry name" value="Ank_2"/>
    <property type="match status" value="1"/>
</dbReference>
<dbReference type="Gene3D" id="1.25.40.20">
    <property type="entry name" value="Ankyrin repeat-containing domain"/>
    <property type="match status" value="1"/>
</dbReference>
<feature type="repeat" description="ANK" evidence="5">
    <location>
        <begin position="741"/>
        <end position="773"/>
    </location>
</feature>
<feature type="compositionally biased region" description="Acidic residues" evidence="6">
    <location>
        <begin position="657"/>
        <end position="670"/>
    </location>
</feature>
<evidence type="ECO:0000313" key="8">
    <source>
        <dbReference type="EMBL" id="CAH3019091.1"/>
    </source>
</evidence>
<dbReference type="PANTHER" id="PTHR24198">
    <property type="entry name" value="ANKYRIN REPEAT AND PROTEIN KINASE DOMAIN-CONTAINING PROTEIN"/>
    <property type="match status" value="1"/>
</dbReference>
<feature type="compositionally biased region" description="Basic residues" evidence="6">
    <location>
        <begin position="640"/>
        <end position="651"/>
    </location>
</feature>
<dbReference type="InterPro" id="IPR023780">
    <property type="entry name" value="Chromo_domain"/>
</dbReference>
<feature type="compositionally biased region" description="Basic and acidic residues" evidence="6">
    <location>
        <begin position="368"/>
        <end position="395"/>
    </location>
</feature>
<dbReference type="Gene3D" id="2.40.50.40">
    <property type="match status" value="1"/>
</dbReference>
<feature type="repeat" description="ANK" evidence="5">
    <location>
        <begin position="775"/>
        <end position="807"/>
    </location>
</feature>
<reference evidence="8 9" key="1">
    <citation type="submission" date="2022-05" db="EMBL/GenBank/DDBJ databases">
        <authorList>
            <consortium name="Genoscope - CEA"/>
            <person name="William W."/>
        </authorList>
    </citation>
    <scope>NUCLEOTIDE SEQUENCE [LARGE SCALE GENOMIC DNA]</scope>
</reference>
<keyword evidence="3 5" id="KW-0040">ANK repeat</keyword>
<accession>A0ABN8LPH1</accession>
<evidence type="ECO:0000256" key="5">
    <source>
        <dbReference type="PROSITE-ProRule" id="PRU00023"/>
    </source>
</evidence>
<feature type="compositionally biased region" description="Basic and acidic residues" evidence="6">
    <location>
        <begin position="628"/>
        <end position="639"/>
    </location>
</feature>
<feature type="compositionally biased region" description="Basic and acidic residues" evidence="6">
    <location>
        <begin position="90"/>
        <end position="103"/>
    </location>
</feature>
<proteinExistence type="predicted"/>
<sequence>MDLESDVDNIYEVEKILDAKRKDGKALYKVRWEGYGSEEDSWEPSDNLLTCQELVDRFWQERKEGHKKRGRKPKQIRETTDEDSDESDTEDGRKDLNNKEKEMALPQQKRKRGRPPKQQLFSDTDTAEQYSSTSPETSDHNMATKRRKSSIKDDDSLFGISPTDFLLLDYGEIAPLGLTRQASKELALVSLRKKQESEALVNSKSEVSWTISEDVLSDTKEDDFVEAERKDSKQVETEENSFELIEISSQGTEDEEEQTSSQSSEPFVAECILISSQSDSESGKEGSTTKSAQHSSKTTLKKKRIKPGKSRLKNNENSNPEKVKERVQFKNDFEKLRKDSVEELSTKNKTSSKTDAFPPIDFNSEEGATDKESLEKTPEVFQIEKTKIFNEHSSTDENSNQVSPSVNPINLPSMFSNLKSLYKETMKGKNLLPQTLENSNKTNSEKEITDSVRSGKNEVMAASIKNSNVSTLPDSFEQLQARVIEASVNKEDNSETKTDTSVRCSDSDIATLRRINQKPSKGKAKKTTGLPRPVREMKRKQALIDSSTGVSHNAAVSPVTENITRVMNEALVKPDKQMSASTTAELLPMQNKTSSVPLMDGDLVGAIIQDSGKIDENKTKPVPLTSAGKKDGKSDEKKISQKKPRDKKEKHKPWDSGMEDISDGEDDLSDFEFDLDDYSPHSFFNDVEESVVPDRSSSPTIEPLNLSWADLKQAIRGGDIMLVRRALAVPDFNPDMIDTASGMTLLMWAATYGQDEVVKLLIRRGAGVNTEEKRNSMTALIHAAEQGYPKTVQILLESGAHINWQNTAGETALIRACKKGHEDVVGVLLRHGVDTKATTSYELTAMQIALKNQHFEIQKLLSDHEESLANTLHIALGKCLGAAGTLRLPLLMPYRCIAPGEKDILNFPLIYNHSKVPQGTKVVLFCVRADFNGDEVCLSFGGDNGVRTILLNDSIQYPLVQGNRSVYLLTPEAETLSNKLTVQTHVVKNVRLIVCAASVSPASESS</sequence>
<feature type="compositionally biased region" description="Basic and acidic residues" evidence="6">
    <location>
        <begin position="226"/>
        <end position="236"/>
    </location>
</feature>
<feature type="repeat" description="ANK" evidence="5">
    <location>
        <begin position="808"/>
        <end position="840"/>
    </location>
</feature>
<feature type="compositionally biased region" description="Polar residues" evidence="6">
    <location>
        <begin position="396"/>
        <end position="409"/>
    </location>
</feature>
<keyword evidence="9" id="KW-1185">Reference proteome</keyword>
<organism evidence="8 9">
    <name type="scientific">Porites evermanni</name>
    <dbReference type="NCBI Taxonomy" id="104178"/>
    <lineage>
        <taxon>Eukaryota</taxon>
        <taxon>Metazoa</taxon>
        <taxon>Cnidaria</taxon>
        <taxon>Anthozoa</taxon>
        <taxon>Hexacorallia</taxon>
        <taxon>Scleractinia</taxon>
        <taxon>Fungiina</taxon>
        <taxon>Poritidae</taxon>
        <taxon>Porites</taxon>
    </lineage>
</organism>
<keyword evidence="2" id="KW-0677">Repeat</keyword>
<comment type="caution">
    <text evidence="8">The sequence shown here is derived from an EMBL/GenBank/DDBJ whole genome shotgun (WGS) entry which is preliminary data.</text>
</comment>
<evidence type="ECO:0000256" key="4">
    <source>
        <dbReference type="ARBA" id="ARBA00023242"/>
    </source>
</evidence>
<evidence type="ECO:0000256" key="2">
    <source>
        <dbReference type="ARBA" id="ARBA00022737"/>
    </source>
</evidence>
<feature type="region of interest" description="Disordered" evidence="6">
    <location>
        <begin position="216"/>
        <end position="409"/>
    </location>
</feature>
<feature type="compositionally biased region" description="Basic residues" evidence="6">
    <location>
        <begin position="65"/>
        <end position="74"/>
    </location>
</feature>
<dbReference type="InterPro" id="IPR036770">
    <property type="entry name" value="Ankyrin_rpt-contain_sf"/>
</dbReference>
<dbReference type="SUPFAM" id="SSF54160">
    <property type="entry name" value="Chromo domain-like"/>
    <property type="match status" value="1"/>
</dbReference>
<feature type="compositionally biased region" description="Basic residues" evidence="6">
    <location>
        <begin position="299"/>
        <end position="312"/>
    </location>
</feature>
<dbReference type="SUPFAM" id="SSF48403">
    <property type="entry name" value="Ankyrin repeat"/>
    <property type="match status" value="1"/>
</dbReference>